<dbReference type="PANTHER" id="PTHR22754">
    <property type="entry name" value="DISCO-INTERACTING PROTEIN 2 DIP2 -RELATED"/>
    <property type="match status" value="1"/>
</dbReference>
<evidence type="ECO:0000256" key="4">
    <source>
        <dbReference type="ARBA" id="ARBA00023098"/>
    </source>
</evidence>
<dbReference type="GO" id="GO:0016874">
    <property type="term" value="F:ligase activity"/>
    <property type="evidence" value="ECO:0007669"/>
    <property type="project" value="UniProtKB-KW"/>
</dbReference>
<evidence type="ECO:0000259" key="5">
    <source>
        <dbReference type="Pfam" id="PF00501"/>
    </source>
</evidence>
<dbReference type="GO" id="GO:0006633">
    <property type="term" value="P:fatty acid biosynthetic process"/>
    <property type="evidence" value="ECO:0007669"/>
    <property type="project" value="TreeGrafter"/>
</dbReference>
<comment type="similarity">
    <text evidence="1">Belongs to the ATP-dependent AMP-binding enzyme family.</text>
</comment>
<evidence type="ECO:0000313" key="7">
    <source>
        <dbReference type="EMBL" id="OLR93353.1"/>
    </source>
</evidence>
<dbReference type="GO" id="GO:0071766">
    <property type="term" value="P:Actinobacterium-type cell wall biogenesis"/>
    <property type="evidence" value="ECO:0007669"/>
    <property type="project" value="UniProtKB-ARBA"/>
</dbReference>
<evidence type="ECO:0000256" key="3">
    <source>
        <dbReference type="ARBA" id="ARBA00022832"/>
    </source>
</evidence>
<gene>
    <name evidence="7" type="ORF">BJP25_17950</name>
</gene>
<dbReference type="Gene3D" id="3.40.50.12780">
    <property type="entry name" value="N-terminal domain of ligase-like"/>
    <property type="match status" value="1"/>
</dbReference>
<dbReference type="GO" id="GO:0005886">
    <property type="term" value="C:plasma membrane"/>
    <property type="evidence" value="ECO:0007669"/>
    <property type="project" value="TreeGrafter"/>
</dbReference>
<dbReference type="EMBL" id="MKQR01000011">
    <property type="protein sequence ID" value="OLR93353.1"/>
    <property type="molecule type" value="Genomic_DNA"/>
</dbReference>
<accession>A0A1Q9LMX1</accession>
<dbReference type="InterPro" id="IPR000873">
    <property type="entry name" value="AMP-dep_synth/lig_dom"/>
</dbReference>
<dbReference type="InterPro" id="IPR040097">
    <property type="entry name" value="FAAL/FAAC"/>
</dbReference>
<name>A0A1Q9LMX1_9PSEU</name>
<protein>
    <submittedName>
        <fullName evidence="7">Uncharacterized protein</fullName>
    </submittedName>
</protein>
<dbReference type="Gene3D" id="3.30.300.30">
    <property type="match status" value="1"/>
</dbReference>
<dbReference type="FunFam" id="3.40.50.12780:FF:000013">
    <property type="entry name" value="Long-chain-fatty-acid--AMP ligase FadD32"/>
    <property type="match status" value="1"/>
</dbReference>
<comment type="caution">
    <text evidence="7">The sequence shown here is derived from an EMBL/GenBank/DDBJ whole genome shotgun (WGS) entry which is preliminary data.</text>
</comment>
<keyword evidence="3" id="KW-0276">Fatty acid metabolism</keyword>
<dbReference type="InterPro" id="IPR045851">
    <property type="entry name" value="AMP-bd_C_sf"/>
</dbReference>
<dbReference type="GO" id="GO:0070566">
    <property type="term" value="F:adenylyltransferase activity"/>
    <property type="evidence" value="ECO:0007669"/>
    <property type="project" value="TreeGrafter"/>
</dbReference>
<keyword evidence="4" id="KW-0443">Lipid metabolism</keyword>
<dbReference type="Pfam" id="PF23024">
    <property type="entry name" value="AMP-dom_DIP2-like"/>
    <property type="match status" value="1"/>
</dbReference>
<evidence type="ECO:0000256" key="1">
    <source>
        <dbReference type="ARBA" id="ARBA00006432"/>
    </source>
</evidence>
<evidence type="ECO:0000313" key="8">
    <source>
        <dbReference type="Proteomes" id="UP000186040"/>
    </source>
</evidence>
<keyword evidence="8" id="KW-1185">Reference proteome</keyword>
<dbReference type="InterPro" id="IPR025110">
    <property type="entry name" value="AMP-bd_C"/>
</dbReference>
<keyword evidence="2" id="KW-0436">Ligase</keyword>
<dbReference type="PANTHER" id="PTHR22754:SF32">
    <property type="entry name" value="DISCO-INTERACTING PROTEIN 2"/>
    <property type="match status" value="1"/>
</dbReference>
<dbReference type="AlphaFoldDB" id="A0A1Q9LMX1"/>
<dbReference type="InterPro" id="IPR042099">
    <property type="entry name" value="ANL_N_sf"/>
</dbReference>
<reference evidence="7 8" key="1">
    <citation type="submission" date="2016-10" db="EMBL/GenBank/DDBJ databases">
        <title>The Draft Genome Sequence of Actinokineospora bangkokensis 44EHWT reveals the biosynthetic pathway of antifungal compounds Thailandins with unusual extender unit butylmalonyl-CoA.</title>
        <authorList>
            <person name="Greule A."/>
            <person name="Intra B."/>
            <person name="Flemming S."/>
            <person name="Rommel M.G."/>
            <person name="Panbangred W."/>
            <person name="Bechthold A."/>
        </authorList>
    </citation>
    <scope>NUCLEOTIDE SEQUENCE [LARGE SCALE GENOMIC DNA]</scope>
    <source>
        <strain evidence="7 8">44EHW</strain>
    </source>
</reference>
<proteinExistence type="inferred from homology"/>
<feature type="domain" description="AMP-binding enzyme C-terminal" evidence="6">
    <location>
        <begin position="477"/>
        <end position="589"/>
    </location>
</feature>
<dbReference type="SUPFAM" id="SSF56801">
    <property type="entry name" value="Acetyl-CoA synthetase-like"/>
    <property type="match status" value="1"/>
</dbReference>
<feature type="domain" description="AMP-dependent synthetase/ligase" evidence="5">
    <location>
        <begin position="27"/>
        <end position="425"/>
    </location>
</feature>
<evidence type="ECO:0000256" key="2">
    <source>
        <dbReference type="ARBA" id="ARBA00022598"/>
    </source>
</evidence>
<sequence>MTSTHGQLSRVPDSVAGGDTSLPAALARWARTQGDERAVAYLDYRVNPDGELTALTWRELDARVDAVAAWCQKRADRGDRAAVLVEQGTDYVVAFLGALRAGLVAVPLFEPNPLPGHADRLAAVLADCDPELVLTTRAHADAVEAFLDERDLAGPLLIAVDVVPPAEDGPDPVELAPDDVAYLQYTSGSTRTPAGVVITHGNVVANAAQGYEAYGCEQGSTTSVCWLPLFHDMGLVVGLATPVLGGFPALLLDPIAFVVRPQRWLEAISSTPGPAVSAAPNFAYGYVASRTSEEERAALRLDHVVSLGDGSEPVLSKTLDTFYAKFAPNGLDRSAHRHTYGLAEAVVMVSVSPLGVAPREVTVDRARLAEGEAVLVEDGTVLVSAGRGAGGQHVRIADPTTGAALPDGRVGEIWASGPNVGQGYWGKEDSYEVFEAQLVNPDGSTVDPGFGRKGWLRTGDLGVQLDGDLFIAGRIKDLIIVDGTNHYPQDIEHTVEHAHPAIRRHTVAAFSVPGETGELAVVVAERAKHVSAEELDIAEVAAAVKSAVSGEHALAVHEVIVLGPGEVPRTSSGKIQRSACRARYAEGTLGSGA</sequence>
<dbReference type="STRING" id="1193682.BJP25_17950"/>
<dbReference type="CDD" id="cd05931">
    <property type="entry name" value="FAAL"/>
    <property type="match status" value="1"/>
</dbReference>
<dbReference type="OrthoDB" id="3671040at2"/>
<dbReference type="Proteomes" id="UP000186040">
    <property type="component" value="Unassembled WGS sequence"/>
</dbReference>
<organism evidence="7 8">
    <name type="scientific">Actinokineospora bangkokensis</name>
    <dbReference type="NCBI Taxonomy" id="1193682"/>
    <lineage>
        <taxon>Bacteria</taxon>
        <taxon>Bacillati</taxon>
        <taxon>Actinomycetota</taxon>
        <taxon>Actinomycetes</taxon>
        <taxon>Pseudonocardiales</taxon>
        <taxon>Pseudonocardiaceae</taxon>
        <taxon>Actinokineospora</taxon>
    </lineage>
</organism>
<evidence type="ECO:0000259" key="6">
    <source>
        <dbReference type="Pfam" id="PF23024"/>
    </source>
</evidence>
<dbReference type="RefSeq" id="WP_075975056.1">
    <property type="nucleotide sequence ID" value="NZ_MKQR01000011.1"/>
</dbReference>
<dbReference type="Pfam" id="PF00501">
    <property type="entry name" value="AMP-binding"/>
    <property type="match status" value="1"/>
</dbReference>